<evidence type="ECO:0000256" key="3">
    <source>
        <dbReference type="ARBA" id="ARBA00005072"/>
    </source>
</evidence>
<dbReference type="InterPro" id="IPR001544">
    <property type="entry name" value="Aminotrans_IV"/>
</dbReference>
<keyword evidence="9" id="KW-0032">Aminotransferase</keyword>
<sequence length="286" mass="32126">MPFFCYFREQFYPLDTPILQSNDLGLLRGYGLFDYFRTYNGIPFRFEDYWARFTNSAASLGLEVPLSEVGVRSILQRLYDLSEEREVAYRLLLTGGYAPDGLSVSQPNFIIRTEALPVDNPEGRKKGIKVIPYEYVRDLPYVKSTGYVHLIKMRTELKQESAADLLFYKNGLVSELTRSNIFIVRSGILITPSKDALRGITRKVVMEKAVGRYPVEERDITLAEVLAADEVFTTSTTKWVMPVTMVGDTKIGSGLPGPVTAELLAALENEFVAYGRSEIGSRKSAG</sequence>
<organism evidence="9 10">
    <name type="scientific">Ravibacter arvi</name>
    <dbReference type="NCBI Taxonomy" id="2051041"/>
    <lineage>
        <taxon>Bacteria</taxon>
        <taxon>Pseudomonadati</taxon>
        <taxon>Bacteroidota</taxon>
        <taxon>Cytophagia</taxon>
        <taxon>Cytophagales</taxon>
        <taxon>Spirosomataceae</taxon>
        <taxon>Ravibacter</taxon>
    </lineage>
</organism>
<dbReference type="EMBL" id="BAABEY010000036">
    <property type="protein sequence ID" value="GAA4447029.1"/>
    <property type="molecule type" value="Genomic_DNA"/>
</dbReference>
<dbReference type="GO" id="GO:0008483">
    <property type="term" value="F:transaminase activity"/>
    <property type="evidence" value="ECO:0007669"/>
    <property type="project" value="UniProtKB-KW"/>
</dbReference>
<comment type="caution">
    <text evidence="9">The sequence shown here is derived from an EMBL/GenBank/DDBJ whole genome shotgun (WGS) entry which is preliminary data.</text>
</comment>
<dbReference type="InterPro" id="IPR036038">
    <property type="entry name" value="Aminotransferase-like"/>
</dbReference>
<dbReference type="Proteomes" id="UP001501508">
    <property type="component" value="Unassembled WGS sequence"/>
</dbReference>
<evidence type="ECO:0000256" key="6">
    <source>
        <dbReference type="ARBA" id="ARBA00048212"/>
    </source>
</evidence>
<comment type="pathway">
    <text evidence="3">Amino-acid biosynthesis; L-leucine biosynthesis; L-leucine from 3-methyl-2-oxobutanoate: step 4/4.</text>
</comment>
<dbReference type="PANTHER" id="PTHR42743">
    <property type="entry name" value="AMINO-ACID AMINOTRANSFERASE"/>
    <property type="match status" value="1"/>
</dbReference>
<evidence type="ECO:0000256" key="2">
    <source>
        <dbReference type="ARBA" id="ARBA00004931"/>
    </source>
</evidence>
<comment type="pathway">
    <text evidence="1">Amino-acid biosynthesis; L-isoleucine biosynthesis; L-isoleucine from 2-oxobutanoate: step 4/4.</text>
</comment>
<name>A0ABP8MC69_9BACT</name>
<evidence type="ECO:0000256" key="1">
    <source>
        <dbReference type="ARBA" id="ARBA00004824"/>
    </source>
</evidence>
<dbReference type="InterPro" id="IPR050571">
    <property type="entry name" value="Class-IV_PLP-Dep_Aminotrnsfr"/>
</dbReference>
<protein>
    <recommendedName>
        <fullName evidence="5">branched-chain-amino-acid transaminase</fullName>
        <ecNumber evidence="5">2.6.1.42</ecNumber>
    </recommendedName>
</protein>
<dbReference type="EC" id="2.6.1.42" evidence="5"/>
<dbReference type="Pfam" id="PF01063">
    <property type="entry name" value="Aminotran_4"/>
    <property type="match status" value="1"/>
</dbReference>
<accession>A0ABP8MC69</accession>
<keyword evidence="9" id="KW-0808">Transferase</keyword>
<keyword evidence="10" id="KW-1185">Reference proteome</keyword>
<evidence type="ECO:0000313" key="9">
    <source>
        <dbReference type="EMBL" id="GAA4447029.1"/>
    </source>
</evidence>
<dbReference type="RefSeq" id="WP_345032740.1">
    <property type="nucleotide sequence ID" value="NZ_BAABEY010000036.1"/>
</dbReference>
<dbReference type="InterPro" id="IPR043132">
    <property type="entry name" value="BCAT-like_C"/>
</dbReference>
<dbReference type="Gene3D" id="3.30.470.10">
    <property type="match status" value="1"/>
</dbReference>
<dbReference type="SUPFAM" id="SSF56752">
    <property type="entry name" value="D-aminoacid aminotransferase-like PLP-dependent enzymes"/>
    <property type="match status" value="1"/>
</dbReference>
<evidence type="ECO:0000256" key="7">
    <source>
        <dbReference type="ARBA" id="ARBA00048798"/>
    </source>
</evidence>
<reference evidence="10" key="1">
    <citation type="journal article" date="2019" name="Int. J. Syst. Evol. Microbiol.">
        <title>The Global Catalogue of Microorganisms (GCM) 10K type strain sequencing project: providing services to taxonomists for standard genome sequencing and annotation.</title>
        <authorList>
            <consortium name="The Broad Institute Genomics Platform"/>
            <consortium name="The Broad Institute Genome Sequencing Center for Infectious Disease"/>
            <person name="Wu L."/>
            <person name="Ma J."/>
        </authorList>
    </citation>
    <scope>NUCLEOTIDE SEQUENCE [LARGE SCALE GENOMIC DNA]</scope>
    <source>
        <strain evidence="10">JCM 31920</strain>
    </source>
</reference>
<dbReference type="PANTHER" id="PTHR42743:SF11">
    <property type="entry name" value="AMINODEOXYCHORISMATE LYASE"/>
    <property type="match status" value="1"/>
</dbReference>
<evidence type="ECO:0000256" key="4">
    <source>
        <dbReference type="ARBA" id="ARBA00009320"/>
    </source>
</evidence>
<dbReference type="Gene3D" id="3.20.10.10">
    <property type="entry name" value="D-amino Acid Aminotransferase, subunit A, domain 2"/>
    <property type="match status" value="1"/>
</dbReference>
<comment type="similarity">
    <text evidence="4">Belongs to the class-IV pyridoxal-phosphate-dependent aminotransferase family.</text>
</comment>
<evidence type="ECO:0000313" key="10">
    <source>
        <dbReference type="Proteomes" id="UP001501508"/>
    </source>
</evidence>
<gene>
    <name evidence="9" type="ORF">GCM10023091_41260</name>
</gene>
<evidence type="ECO:0000256" key="8">
    <source>
        <dbReference type="ARBA" id="ARBA00049229"/>
    </source>
</evidence>
<evidence type="ECO:0000256" key="5">
    <source>
        <dbReference type="ARBA" id="ARBA00013053"/>
    </source>
</evidence>
<comment type="pathway">
    <text evidence="2">Amino-acid biosynthesis; L-valine biosynthesis; L-valine from pyruvate: step 4/4.</text>
</comment>
<dbReference type="InterPro" id="IPR043131">
    <property type="entry name" value="BCAT-like_N"/>
</dbReference>
<comment type="catalytic activity">
    <reaction evidence="8">
        <text>L-leucine + 2-oxoglutarate = 4-methyl-2-oxopentanoate + L-glutamate</text>
        <dbReference type="Rhea" id="RHEA:18321"/>
        <dbReference type="ChEBI" id="CHEBI:16810"/>
        <dbReference type="ChEBI" id="CHEBI:17865"/>
        <dbReference type="ChEBI" id="CHEBI:29985"/>
        <dbReference type="ChEBI" id="CHEBI:57427"/>
        <dbReference type="EC" id="2.6.1.42"/>
    </reaction>
</comment>
<comment type="catalytic activity">
    <reaction evidence="7">
        <text>L-isoleucine + 2-oxoglutarate = (S)-3-methyl-2-oxopentanoate + L-glutamate</text>
        <dbReference type="Rhea" id="RHEA:24801"/>
        <dbReference type="ChEBI" id="CHEBI:16810"/>
        <dbReference type="ChEBI" id="CHEBI:29985"/>
        <dbReference type="ChEBI" id="CHEBI:35146"/>
        <dbReference type="ChEBI" id="CHEBI:58045"/>
        <dbReference type="EC" id="2.6.1.42"/>
    </reaction>
</comment>
<comment type="catalytic activity">
    <reaction evidence="6">
        <text>L-valine + 2-oxoglutarate = 3-methyl-2-oxobutanoate + L-glutamate</text>
        <dbReference type="Rhea" id="RHEA:24813"/>
        <dbReference type="ChEBI" id="CHEBI:11851"/>
        <dbReference type="ChEBI" id="CHEBI:16810"/>
        <dbReference type="ChEBI" id="CHEBI:29985"/>
        <dbReference type="ChEBI" id="CHEBI:57762"/>
        <dbReference type="EC" id="2.6.1.42"/>
    </reaction>
</comment>
<proteinExistence type="inferred from homology"/>